<reference evidence="1 2" key="1">
    <citation type="journal article" date="2016" name="Nat. Commun.">
        <title>Ectomycorrhizal ecology is imprinted in the genome of the dominant symbiotic fungus Cenococcum geophilum.</title>
        <authorList>
            <consortium name="DOE Joint Genome Institute"/>
            <person name="Peter M."/>
            <person name="Kohler A."/>
            <person name="Ohm R.A."/>
            <person name="Kuo A."/>
            <person name="Krutzmann J."/>
            <person name="Morin E."/>
            <person name="Arend M."/>
            <person name="Barry K.W."/>
            <person name="Binder M."/>
            <person name="Choi C."/>
            <person name="Clum A."/>
            <person name="Copeland A."/>
            <person name="Grisel N."/>
            <person name="Haridas S."/>
            <person name="Kipfer T."/>
            <person name="LaButti K."/>
            <person name="Lindquist E."/>
            <person name="Lipzen A."/>
            <person name="Maire R."/>
            <person name="Meier B."/>
            <person name="Mihaltcheva S."/>
            <person name="Molinier V."/>
            <person name="Murat C."/>
            <person name="Poggeler S."/>
            <person name="Quandt C.A."/>
            <person name="Sperisen C."/>
            <person name="Tritt A."/>
            <person name="Tisserant E."/>
            <person name="Crous P.W."/>
            <person name="Henrissat B."/>
            <person name="Nehls U."/>
            <person name="Egli S."/>
            <person name="Spatafora J.W."/>
            <person name="Grigoriev I.V."/>
            <person name="Martin F.M."/>
        </authorList>
    </citation>
    <scope>NUCLEOTIDE SEQUENCE [LARGE SCALE GENOMIC DNA]</scope>
    <source>
        <strain evidence="1 2">CBS 459.81</strain>
    </source>
</reference>
<gene>
    <name evidence="1" type="ORF">K432DRAFT_308937</name>
</gene>
<dbReference type="EMBL" id="KV745342">
    <property type="protein sequence ID" value="OCK75260.1"/>
    <property type="molecule type" value="Genomic_DNA"/>
</dbReference>
<protein>
    <submittedName>
        <fullName evidence="1">Uncharacterized protein</fullName>
    </submittedName>
</protein>
<proteinExistence type="predicted"/>
<name>A0A8E2JAD5_9PEZI</name>
<dbReference type="OrthoDB" id="5336565at2759"/>
<feature type="non-terminal residue" evidence="1">
    <location>
        <position position="1"/>
    </location>
</feature>
<evidence type="ECO:0000313" key="2">
    <source>
        <dbReference type="Proteomes" id="UP000250266"/>
    </source>
</evidence>
<sequence length="94" mass="10271">EGKVITTIFPIIRGNANIPNEGNLPFNKLNSVTDGVTVDATPDLCDEARLGTIGKSVRKDLNRIILVAKYSKAPILPNLFMEVKVPWGVEPNIE</sequence>
<evidence type="ECO:0000313" key="1">
    <source>
        <dbReference type="EMBL" id="OCK75260.1"/>
    </source>
</evidence>
<accession>A0A8E2JAD5</accession>
<dbReference type="Proteomes" id="UP000250266">
    <property type="component" value="Unassembled WGS sequence"/>
</dbReference>
<organism evidence="1 2">
    <name type="scientific">Lepidopterella palustris CBS 459.81</name>
    <dbReference type="NCBI Taxonomy" id="1314670"/>
    <lineage>
        <taxon>Eukaryota</taxon>
        <taxon>Fungi</taxon>
        <taxon>Dikarya</taxon>
        <taxon>Ascomycota</taxon>
        <taxon>Pezizomycotina</taxon>
        <taxon>Dothideomycetes</taxon>
        <taxon>Pleosporomycetidae</taxon>
        <taxon>Mytilinidiales</taxon>
        <taxon>Argynnaceae</taxon>
        <taxon>Lepidopterella</taxon>
    </lineage>
</organism>
<dbReference type="AlphaFoldDB" id="A0A8E2JAD5"/>
<keyword evidence="2" id="KW-1185">Reference proteome</keyword>